<keyword evidence="3" id="KW-1185">Reference proteome</keyword>
<accession>A0A6D2JJ76</accession>
<protein>
    <recommendedName>
        <fullName evidence="1">DUF1985 domain-containing protein</fullName>
    </recommendedName>
</protein>
<dbReference type="PANTHER" id="PTHR48449">
    <property type="entry name" value="DUF1985 DOMAIN-CONTAINING PROTEIN"/>
    <property type="match status" value="1"/>
</dbReference>
<dbReference type="Proteomes" id="UP000467841">
    <property type="component" value="Unassembled WGS sequence"/>
</dbReference>
<feature type="domain" description="DUF1985" evidence="1">
    <location>
        <begin position="82"/>
        <end position="188"/>
    </location>
</feature>
<comment type="caution">
    <text evidence="2">The sequence shown here is derived from an EMBL/GenBank/DDBJ whole genome shotgun (WGS) entry which is preliminary data.</text>
</comment>
<evidence type="ECO:0000259" key="1">
    <source>
        <dbReference type="Pfam" id="PF09331"/>
    </source>
</evidence>
<dbReference type="Pfam" id="PF09331">
    <property type="entry name" value="DUF1985"/>
    <property type="match status" value="1"/>
</dbReference>
<organism evidence="2 3">
    <name type="scientific">Microthlaspi erraticum</name>
    <dbReference type="NCBI Taxonomy" id="1685480"/>
    <lineage>
        <taxon>Eukaryota</taxon>
        <taxon>Viridiplantae</taxon>
        <taxon>Streptophyta</taxon>
        <taxon>Embryophyta</taxon>
        <taxon>Tracheophyta</taxon>
        <taxon>Spermatophyta</taxon>
        <taxon>Magnoliopsida</taxon>
        <taxon>eudicotyledons</taxon>
        <taxon>Gunneridae</taxon>
        <taxon>Pentapetalae</taxon>
        <taxon>rosids</taxon>
        <taxon>malvids</taxon>
        <taxon>Brassicales</taxon>
        <taxon>Brassicaceae</taxon>
        <taxon>Coluteocarpeae</taxon>
        <taxon>Microthlaspi</taxon>
    </lineage>
</organism>
<gene>
    <name evidence="2" type="ORF">MERR_LOCUS24551</name>
</gene>
<evidence type="ECO:0000313" key="3">
    <source>
        <dbReference type="Proteomes" id="UP000467841"/>
    </source>
</evidence>
<dbReference type="OrthoDB" id="1100108at2759"/>
<dbReference type="InterPro" id="IPR015410">
    <property type="entry name" value="DUF1985"/>
</dbReference>
<dbReference type="PANTHER" id="PTHR48449:SF1">
    <property type="entry name" value="DUF1985 DOMAIN-CONTAINING PROTEIN"/>
    <property type="match status" value="1"/>
</dbReference>
<name>A0A6D2JJ76_9BRAS</name>
<dbReference type="EMBL" id="CACVBM020001174">
    <property type="protein sequence ID" value="CAA7037316.1"/>
    <property type="molecule type" value="Genomic_DNA"/>
</dbReference>
<evidence type="ECO:0000313" key="2">
    <source>
        <dbReference type="EMBL" id="CAA7037316.1"/>
    </source>
</evidence>
<dbReference type="AlphaFoldDB" id="A0A6D2JJ76"/>
<reference evidence="2" key="1">
    <citation type="submission" date="2020-01" db="EMBL/GenBank/DDBJ databases">
        <authorList>
            <person name="Mishra B."/>
        </authorList>
    </citation>
    <scope>NUCLEOTIDE SEQUENCE [LARGE SCALE GENOMIC DNA]</scope>
</reference>
<proteinExistence type="predicted"/>
<sequence length="258" mass="29505">MEEGSDVAAEDSRLPTRLMKTDHFPNRRLNCYSKADTIAFVKYTLRDRPEVFQRIRNSRFGKLWDFPAVRCPISCKLIHALLCRQLLSKKHYEMWTVFGGQPLHFSLSEFASITGLHCGEFPENYDPDWYPPVSKGPDRWWREFIGNDSRTTIADIATTLESDEDMDDDRKLRLCLILLVDGVLCVSSQVLNGALESFGRRSVGDVKTKSNQDANQDEEPVCHLSLTKKRVDHIQVKRSVLGLNLGEGKKKGFRESPL</sequence>